<dbReference type="EMBL" id="BNJQ01000032">
    <property type="protein sequence ID" value="GHP10978.1"/>
    <property type="molecule type" value="Genomic_DNA"/>
</dbReference>
<accession>A0A830HVJ0</accession>
<dbReference type="PANTHER" id="PTHR34784:SF1">
    <property type="entry name" value="50S RIBOSOMAL PROTEIN L34"/>
    <property type="match status" value="1"/>
</dbReference>
<organism evidence="3 4">
    <name type="scientific">Pycnococcus provasolii</name>
    <dbReference type="NCBI Taxonomy" id="41880"/>
    <lineage>
        <taxon>Eukaryota</taxon>
        <taxon>Viridiplantae</taxon>
        <taxon>Chlorophyta</taxon>
        <taxon>Pseudoscourfieldiophyceae</taxon>
        <taxon>Pseudoscourfieldiales</taxon>
        <taxon>Pycnococcaceae</taxon>
        <taxon>Pycnococcus</taxon>
    </lineage>
</organism>
<proteinExistence type="predicted"/>
<dbReference type="NCBIfam" id="TIGR02058">
    <property type="entry name" value="lin0512_fam"/>
    <property type="match status" value="1"/>
</dbReference>
<dbReference type="Proteomes" id="UP000660262">
    <property type="component" value="Unassembled WGS sequence"/>
</dbReference>
<keyword evidence="1" id="KW-0547">Nucleotide-binding</keyword>
<protein>
    <submittedName>
        <fullName evidence="3">Uncharacterized protein</fullName>
    </submittedName>
</protein>
<dbReference type="AlphaFoldDB" id="A0A830HVJ0"/>
<dbReference type="PANTHER" id="PTHR34784">
    <property type="entry name" value="50S RIBOSOMAL PROTEIN L34"/>
    <property type="match status" value="1"/>
</dbReference>
<dbReference type="GO" id="GO:0005525">
    <property type="term" value="F:GTP binding"/>
    <property type="evidence" value="ECO:0007669"/>
    <property type="project" value="UniProtKB-KW"/>
</dbReference>
<comment type="caution">
    <text evidence="3">The sequence shown here is derived from an EMBL/GenBank/DDBJ whole genome shotgun (WGS) entry which is preliminary data.</text>
</comment>
<sequence>MQRALFIEVGFGNDGHGQNATKASVRAARNAIEFNSLPSLSELIPGGRDGMKVHVILGVPDAYVVDVDVEQVKGVFPYGTVTVEARAGGLAAPSGVAIKELGDANDDMVIVVAHVTVGY</sequence>
<keyword evidence="2" id="KW-0342">GTP-binding</keyword>
<gene>
    <name evidence="3" type="ORF">PPROV_000970800</name>
</gene>
<reference evidence="3" key="1">
    <citation type="submission" date="2020-10" db="EMBL/GenBank/DDBJ databases">
        <title>Unveiling of a novel bifunctional photoreceptor, Dualchrome1, isolated from a cosmopolitan green alga.</title>
        <authorList>
            <person name="Suzuki S."/>
            <person name="Kawachi M."/>
        </authorList>
    </citation>
    <scope>NUCLEOTIDE SEQUENCE</scope>
    <source>
        <strain evidence="3">NIES 2893</strain>
    </source>
</reference>
<dbReference type="OrthoDB" id="193238at2759"/>
<evidence type="ECO:0000256" key="2">
    <source>
        <dbReference type="ARBA" id="ARBA00023134"/>
    </source>
</evidence>
<keyword evidence="4" id="KW-1185">Reference proteome</keyword>
<dbReference type="Gene3D" id="3.30.1330.20">
    <property type="entry name" value="Tubulin/FtsZ, C-terminal domain"/>
    <property type="match status" value="1"/>
</dbReference>
<evidence type="ECO:0000313" key="3">
    <source>
        <dbReference type="EMBL" id="GHP10978.1"/>
    </source>
</evidence>
<dbReference type="InterPro" id="IPR037103">
    <property type="entry name" value="Tubulin/FtsZ-like_C"/>
</dbReference>
<evidence type="ECO:0000313" key="4">
    <source>
        <dbReference type="Proteomes" id="UP000660262"/>
    </source>
</evidence>
<name>A0A830HVJ0_9CHLO</name>
<dbReference type="InterPro" id="IPR011719">
    <property type="entry name" value="CHP02058"/>
</dbReference>
<dbReference type="Pfam" id="PF09585">
    <property type="entry name" value="Lin0512_fam"/>
    <property type="match status" value="1"/>
</dbReference>
<evidence type="ECO:0000256" key="1">
    <source>
        <dbReference type="ARBA" id="ARBA00022741"/>
    </source>
</evidence>